<dbReference type="GO" id="GO:0005635">
    <property type="term" value="C:nuclear envelope"/>
    <property type="evidence" value="ECO:0007669"/>
    <property type="project" value="TreeGrafter"/>
</dbReference>
<keyword evidence="3" id="KW-1185">Reference proteome</keyword>
<proteinExistence type="predicted"/>
<feature type="region of interest" description="Disordered" evidence="1">
    <location>
        <begin position="1"/>
        <end position="50"/>
    </location>
</feature>
<feature type="region of interest" description="Disordered" evidence="1">
    <location>
        <begin position="613"/>
        <end position="647"/>
    </location>
</feature>
<dbReference type="AlphaFoldDB" id="A0A803LH92"/>
<dbReference type="PANTHER" id="PTHR33416">
    <property type="entry name" value="NUCLEAR PORE COMPLEX PROTEIN NUP1"/>
    <property type="match status" value="1"/>
</dbReference>
<dbReference type="OMA" id="QHEATKD"/>
<evidence type="ECO:0000313" key="2">
    <source>
        <dbReference type="EnsemblPlants" id="AUR62013339-RA:cds"/>
    </source>
</evidence>
<sequence>MADAGEPSSATAPELYGGEGERGGGGKLRRERKPPATPYDRPPRTGRWISSGDDLLCGNWGFRVGQFFIADEVQTEEDQEVEDSKENCLVNHAVPKSIVGVGPSEVKGKSKLDITNEDGQNKSGGCSGGGVPDIEQIIKGKTFSKEDFDHLMKILHSKVVDAEQGRNTPEISGQNEVEKAETSSRRLKLHLDEDEDMNRFQLATSTSLSRPSMQDEIGASPVDIARAYMGSRTSEMGFTPTSLVPKSEKFGFSSDFSTKPAMPSPLHKSPICWPGAVTQNQLSYSTPQTQNNRSGFHSFPRTPYSRTVFSKSKSKLTPLRGDNERFPSVSPAPFQPTATPVYGKSMNNKTEDTYGSGGPVRRMRNKFTSATSSRESTLFRTAQRSPLARESNLDFTPKKIFEPGSSSTAIFNSVNSKAKSPEAGVHSAHPHSSRVARHILEQIDRPVTIKQNSEELKLAASWKDSSAAALPTPAQNISSSSTLVVMVDKKKNAQTNGLNNVLPQERTNSVTGSGKDIFGSTTSLDKRSSTIGASSSLKIFDFQRSGEQGISNDLPKTSLLRDASNKATAITNSSARPEPQNAHRKPMLKSIAIEKSSMGTSFSSGSGFTFPFNTSSTTSAEPEPPTPSIMPSFLTSSPPQSKVSANSPNKITIAPPVVSFSSKTKAFTPNDDASAPKFKFGSGKTRLSFAVAGDDATPTPNDSVIPKFKFGSGKSRLNFGSIGSSDALCC</sequence>
<reference evidence="2" key="1">
    <citation type="journal article" date="2017" name="Nature">
        <title>The genome of Chenopodium quinoa.</title>
        <authorList>
            <person name="Jarvis D.E."/>
            <person name="Ho Y.S."/>
            <person name="Lightfoot D.J."/>
            <person name="Schmoeckel S.M."/>
            <person name="Li B."/>
            <person name="Borm T.J.A."/>
            <person name="Ohyanagi H."/>
            <person name="Mineta K."/>
            <person name="Michell C.T."/>
            <person name="Saber N."/>
            <person name="Kharbatia N.M."/>
            <person name="Rupper R.R."/>
            <person name="Sharp A.R."/>
            <person name="Dally N."/>
            <person name="Boughton B.A."/>
            <person name="Woo Y.H."/>
            <person name="Gao G."/>
            <person name="Schijlen E.G.W.M."/>
            <person name="Guo X."/>
            <person name="Momin A.A."/>
            <person name="Negrao S."/>
            <person name="Al-Babili S."/>
            <person name="Gehring C."/>
            <person name="Roessner U."/>
            <person name="Jung C."/>
            <person name="Murphy K."/>
            <person name="Arold S.T."/>
            <person name="Gojobori T."/>
            <person name="van der Linden C.G."/>
            <person name="van Loo E.N."/>
            <person name="Jellen E.N."/>
            <person name="Maughan P.J."/>
            <person name="Tester M."/>
        </authorList>
    </citation>
    <scope>NUCLEOTIDE SEQUENCE [LARGE SCALE GENOMIC DNA]</scope>
    <source>
        <strain evidence="2">cv. PI 614886</strain>
    </source>
</reference>
<feature type="compositionally biased region" description="Polar residues" evidence="1">
    <location>
        <begin position="633"/>
        <end position="647"/>
    </location>
</feature>
<accession>A0A803LH92</accession>
<name>A0A803LH92_CHEQI</name>
<dbReference type="EnsemblPlants" id="AUR62013339-RA">
    <property type="protein sequence ID" value="AUR62013339-RA:cds"/>
    <property type="gene ID" value="AUR62013339"/>
</dbReference>
<protein>
    <submittedName>
        <fullName evidence="2">Uncharacterized protein</fullName>
    </submittedName>
</protein>
<feature type="region of interest" description="Disordered" evidence="1">
    <location>
        <begin position="311"/>
        <end position="362"/>
    </location>
</feature>
<dbReference type="PANTHER" id="PTHR33416:SF18">
    <property type="entry name" value="NUCLEOPORIN-LIKE PROTEIN"/>
    <property type="match status" value="1"/>
</dbReference>
<feature type="region of interest" description="Disordered" evidence="1">
    <location>
        <begin position="164"/>
        <end position="185"/>
    </location>
</feature>
<feature type="compositionally biased region" description="Polar residues" evidence="1">
    <location>
        <begin position="165"/>
        <end position="175"/>
    </location>
</feature>
<evidence type="ECO:0000256" key="1">
    <source>
        <dbReference type="SAM" id="MobiDB-lite"/>
    </source>
</evidence>
<dbReference type="Gramene" id="AUR62013339-RA">
    <property type="protein sequence ID" value="AUR62013339-RA:cds"/>
    <property type="gene ID" value="AUR62013339"/>
</dbReference>
<dbReference type="GO" id="GO:0071763">
    <property type="term" value="P:nuclear membrane organization"/>
    <property type="evidence" value="ECO:0007669"/>
    <property type="project" value="TreeGrafter"/>
</dbReference>
<dbReference type="Proteomes" id="UP000596660">
    <property type="component" value="Unplaced"/>
</dbReference>
<organism evidence="2 3">
    <name type="scientific">Chenopodium quinoa</name>
    <name type="common">Quinoa</name>
    <dbReference type="NCBI Taxonomy" id="63459"/>
    <lineage>
        <taxon>Eukaryota</taxon>
        <taxon>Viridiplantae</taxon>
        <taxon>Streptophyta</taxon>
        <taxon>Embryophyta</taxon>
        <taxon>Tracheophyta</taxon>
        <taxon>Spermatophyta</taxon>
        <taxon>Magnoliopsida</taxon>
        <taxon>eudicotyledons</taxon>
        <taxon>Gunneridae</taxon>
        <taxon>Pentapetalae</taxon>
        <taxon>Caryophyllales</taxon>
        <taxon>Chenopodiaceae</taxon>
        <taxon>Chenopodioideae</taxon>
        <taxon>Atripliceae</taxon>
        <taxon>Chenopodium</taxon>
    </lineage>
</organism>
<evidence type="ECO:0000313" key="3">
    <source>
        <dbReference type="Proteomes" id="UP000596660"/>
    </source>
</evidence>
<reference evidence="2" key="2">
    <citation type="submission" date="2021-03" db="UniProtKB">
        <authorList>
            <consortium name="EnsemblPlants"/>
        </authorList>
    </citation>
    <scope>IDENTIFICATION</scope>
</reference>